<dbReference type="AlphaFoldDB" id="A0A6C0KXU3"/>
<evidence type="ECO:0000313" key="1">
    <source>
        <dbReference type="EMBL" id="QHU21500.1"/>
    </source>
</evidence>
<organism evidence="1">
    <name type="scientific">viral metagenome</name>
    <dbReference type="NCBI Taxonomy" id="1070528"/>
    <lineage>
        <taxon>unclassified sequences</taxon>
        <taxon>metagenomes</taxon>
        <taxon>organismal metagenomes</taxon>
    </lineage>
</organism>
<protein>
    <submittedName>
        <fullName evidence="1">Uncharacterized protein</fullName>
    </submittedName>
</protein>
<name>A0A6C0KXU3_9ZZZZ</name>
<accession>A0A6C0KXU3</accession>
<proteinExistence type="predicted"/>
<reference evidence="1" key="1">
    <citation type="journal article" date="2020" name="Nature">
        <title>Giant virus diversity and host interactions through global metagenomics.</title>
        <authorList>
            <person name="Schulz F."/>
            <person name="Roux S."/>
            <person name="Paez-Espino D."/>
            <person name="Jungbluth S."/>
            <person name="Walsh D.A."/>
            <person name="Denef V.J."/>
            <person name="McMahon K.D."/>
            <person name="Konstantinidis K.T."/>
            <person name="Eloe-Fadrosh E.A."/>
            <person name="Kyrpides N.C."/>
            <person name="Woyke T."/>
        </authorList>
    </citation>
    <scope>NUCLEOTIDE SEQUENCE</scope>
    <source>
        <strain evidence="1">GVMAG-S-3300013094-109</strain>
    </source>
</reference>
<sequence>MFNLFAFKGAQDAEMIQNQQYTSPEIITISFNKSLSLRYGDLIKIKGFIVKKDNINKLMNEELEFTMGSAYFKIPFSFLIKSDKNGLIYFTKNGETNCFIDFSHDYFFNHKIPIIQLQFSEISVRLTNKVCDYNVEIVMDKYVLDIEERKQLASTIHPIKHNIRNIKHFKIPLNYQNENNYTYKLETQIDFINQGIFIVRDCEHEIQNINITLNGSITAFNYDVNLLNIYAEDVGKLTYYRFNVDEKYNSNNIVGCINMSLFDKVTIYITLKSLKDNYYPYLDIYMPYWNILMYNQGLVGIQYSI</sequence>
<dbReference type="EMBL" id="MN740990">
    <property type="protein sequence ID" value="QHU21500.1"/>
    <property type="molecule type" value="Genomic_DNA"/>
</dbReference>